<dbReference type="GO" id="GO:0016757">
    <property type="term" value="F:glycosyltransferase activity"/>
    <property type="evidence" value="ECO:0007669"/>
    <property type="project" value="UniProtKB-KW"/>
</dbReference>
<evidence type="ECO:0000313" key="3">
    <source>
        <dbReference type="Proteomes" id="UP001328733"/>
    </source>
</evidence>
<organism evidence="2 3">
    <name type="scientific">Pannus brasiliensis CCIBt3594</name>
    <dbReference type="NCBI Taxonomy" id="1427578"/>
    <lineage>
        <taxon>Bacteria</taxon>
        <taxon>Bacillati</taxon>
        <taxon>Cyanobacteriota</taxon>
        <taxon>Cyanophyceae</taxon>
        <taxon>Oscillatoriophycideae</taxon>
        <taxon>Chroococcales</taxon>
        <taxon>Microcystaceae</taxon>
        <taxon>Pannus</taxon>
    </lineage>
</organism>
<evidence type="ECO:0000259" key="1">
    <source>
        <dbReference type="Pfam" id="PF13579"/>
    </source>
</evidence>
<gene>
    <name evidence="2" type="ORF">V0288_21930</name>
</gene>
<dbReference type="SUPFAM" id="SSF53756">
    <property type="entry name" value="UDP-Glycosyltransferase/glycogen phosphorylase"/>
    <property type="match status" value="1"/>
</dbReference>
<dbReference type="Pfam" id="PF13692">
    <property type="entry name" value="Glyco_trans_1_4"/>
    <property type="match status" value="1"/>
</dbReference>
<dbReference type="RefSeq" id="WP_332867281.1">
    <property type="nucleotide sequence ID" value="NZ_JBAFSM010000061.1"/>
</dbReference>
<keyword evidence="3" id="KW-1185">Reference proteome</keyword>
<keyword evidence="2" id="KW-0328">Glycosyltransferase</keyword>
<dbReference type="InterPro" id="IPR028098">
    <property type="entry name" value="Glyco_trans_4-like_N"/>
</dbReference>
<evidence type="ECO:0000313" key="2">
    <source>
        <dbReference type="EMBL" id="MEG3439803.1"/>
    </source>
</evidence>
<dbReference type="Proteomes" id="UP001328733">
    <property type="component" value="Unassembled WGS sequence"/>
</dbReference>
<keyword evidence="2" id="KW-0808">Transferase</keyword>
<dbReference type="CDD" id="cd03801">
    <property type="entry name" value="GT4_PimA-like"/>
    <property type="match status" value="1"/>
</dbReference>
<dbReference type="EMBL" id="JBAFSM010000061">
    <property type="protein sequence ID" value="MEG3439803.1"/>
    <property type="molecule type" value="Genomic_DNA"/>
</dbReference>
<name>A0AAW9R068_9CHRO</name>
<dbReference type="PANTHER" id="PTHR12526">
    <property type="entry name" value="GLYCOSYLTRANSFERASE"/>
    <property type="match status" value="1"/>
</dbReference>
<dbReference type="AlphaFoldDB" id="A0AAW9R068"/>
<dbReference type="PANTHER" id="PTHR12526:SF622">
    <property type="entry name" value="GLYCOSYLTRANSFERASE (GROUP I)"/>
    <property type="match status" value="1"/>
</dbReference>
<dbReference type="Gene3D" id="3.40.50.2000">
    <property type="entry name" value="Glycogen Phosphorylase B"/>
    <property type="match status" value="2"/>
</dbReference>
<feature type="domain" description="Glycosyltransferase subfamily 4-like N-terminal" evidence="1">
    <location>
        <begin position="14"/>
        <end position="183"/>
    </location>
</feature>
<sequence>MKKKISVLGPDLSGGGGTRVYLVARVLQQLGHDVTVYGFVFGEKLYPPPPADLRVEWVRGRAYPRFFGDIKGLLDRIDGDLLYAIKPRPTSFGLGLLKRSLSRRPLILDIDDWEMSWFGGDDWAYRPAPKQLARDILKPDGALRDPNHPFYLRSVERAIDRADAITVNNRFLQKRYGGIYLPNGKDTRLFDPDRYDPELCRQKYGLADYKVLMFPGTARPHKGLEDVLIALDKLDREDLKLVVVGGREIGDGYLEGLLERGKRWMIRLPAVAIDRMPEVVAAAHVIIVPQRDDRTANAQFPIKLTDGMAMAKPIISTKVGDIPDILGEGGYLVEPGSPDSLAAAIQEVFENPDLAGRRGRRARDRCIASYSTDAMAAILADLLKSL</sequence>
<accession>A0AAW9R068</accession>
<dbReference type="EC" id="2.4.-.-" evidence="2"/>
<protein>
    <submittedName>
        <fullName evidence="2">Glycosyltransferase family 4 protein</fullName>
        <ecNumber evidence="2">2.4.-.-</ecNumber>
    </submittedName>
</protein>
<proteinExistence type="predicted"/>
<comment type="caution">
    <text evidence="2">The sequence shown here is derived from an EMBL/GenBank/DDBJ whole genome shotgun (WGS) entry which is preliminary data.</text>
</comment>
<reference evidence="2 3" key="1">
    <citation type="submission" date="2024-01" db="EMBL/GenBank/DDBJ databases">
        <title>Genomic insights into the taxonomy and metabolism of the cyanobacterium Pannus brasiliensis CCIBt3594.</title>
        <authorList>
            <person name="Machado M."/>
            <person name="Botero N.B."/>
            <person name="Andreote A.P.D."/>
            <person name="Feitosa A.M.T."/>
            <person name="Popin R."/>
            <person name="Sivonen K."/>
            <person name="Fiore M.F."/>
        </authorList>
    </citation>
    <scope>NUCLEOTIDE SEQUENCE [LARGE SCALE GENOMIC DNA]</scope>
    <source>
        <strain evidence="2 3">CCIBt3594</strain>
    </source>
</reference>
<dbReference type="Pfam" id="PF13579">
    <property type="entry name" value="Glyco_trans_4_4"/>
    <property type="match status" value="1"/>
</dbReference>